<reference evidence="8 9" key="2">
    <citation type="journal article" date="2016" name="Environ. Microbiol. Rep.">
        <title>Metagenomic evidence for the presence of phototrophic Gemmatimonadetes bacteria in diverse environments.</title>
        <authorList>
            <person name="Zeng Y."/>
            <person name="Baumbach J."/>
            <person name="Barbosa E.G."/>
            <person name="Azevedo V."/>
            <person name="Zhang C."/>
            <person name="Koblizek M."/>
        </authorList>
    </citation>
    <scope>NUCLEOTIDE SEQUENCE [LARGE SCALE GENOMIC DNA]</scope>
    <source>
        <strain evidence="8 9">AP64</strain>
    </source>
</reference>
<dbReference type="RefSeq" id="WP_026848919.1">
    <property type="nucleotide sequence ID" value="NZ_CP011454.1"/>
</dbReference>
<keyword evidence="9" id="KW-1185">Reference proteome</keyword>
<evidence type="ECO:0000313" key="8">
    <source>
        <dbReference type="EMBL" id="AMW06415.1"/>
    </source>
</evidence>
<dbReference type="GO" id="GO:0032993">
    <property type="term" value="C:protein-DNA complex"/>
    <property type="evidence" value="ECO:0007669"/>
    <property type="project" value="TreeGrafter"/>
</dbReference>
<evidence type="ECO:0000256" key="3">
    <source>
        <dbReference type="ARBA" id="ARBA00023015"/>
    </source>
</evidence>
<evidence type="ECO:0000256" key="2">
    <source>
        <dbReference type="ARBA" id="ARBA00023012"/>
    </source>
</evidence>
<dbReference type="InterPro" id="IPR039420">
    <property type="entry name" value="WalR-like"/>
</dbReference>
<protein>
    <recommendedName>
        <fullName evidence="7">Response regulatory domain-containing protein</fullName>
    </recommendedName>
</protein>
<dbReference type="eggNOG" id="COG2204">
    <property type="taxonomic scope" value="Bacteria"/>
</dbReference>
<dbReference type="OrthoDB" id="9784719at2"/>
<dbReference type="Pfam" id="PF00072">
    <property type="entry name" value="Response_reg"/>
    <property type="match status" value="1"/>
</dbReference>
<reference evidence="8 9" key="1">
    <citation type="journal article" date="2014" name="Proc. Natl. Acad. Sci. U.S.A.">
        <title>Functional type 2 photosynthetic reaction centers found in the rare bacterial phylum Gemmatimonadetes.</title>
        <authorList>
            <person name="Zeng Y."/>
            <person name="Feng F."/>
            <person name="Medova H."/>
            <person name="Dean J."/>
            <person name="Koblizek M."/>
        </authorList>
    </citation>
    <scope>NUCLEOTIDE SEQUENCE [LARGE SCALE GENOMIC DNA]</scope>
    <source>
        <strain evidence="8 9">AP64</strain>
    </source>
</reference>
<keyword evidence="5" id="KW-0804">Transcription</keyword>
<dbReference type="AlphaFoldDB" id="A0A143BP98"/>
<evidence type="ECO:0000256" key="4">
    <source>
        <dbReference type="ARBA" id="ARBA00023125"/>
    </source>
</evidence>
<evidence type="ECO:0000259" key="7">
    <source>
        <dbReference type="PROSITE" id="PS50110"/>
    </source>
</evidence>
<dbReference type="PROSITE" id="PS50110">
    <property type="entry name" value="RESPONSE_REGULATORY"/>
    <property type="match status" value="1"/>
</dbReference>
<name>A0A143BP98_9BACT</name>
<keyword evidence="3" id="KW-0805">Transcription regulation</keyword>
<keyword evidence="4" id="KW-0238">DNA-binding</keyword>
<dbReference type="EMBL" id="CP011454">
    <property type="protein sequence ID" value="AMW06415.1"/>
    <property type="molecule type" value="Genomic_DNA"/>
</dbReference>
<sequence length="247" mass="26559">MSRGRILIADDEPTYLASTAELLRREGYTVDTVEDAAGALEAITAATYDLLITDLEMPGNADLDLVQQVAHVSGGLPIIIITGFPSVRSAVASIELPVAAYLVKPVHFPELLKRVSSAVARFRSYQAMQTAEARLREYRQQFEPPAVPGALPLAAAGDARTGVDSFLALTLRNVMGSLTDLEQLGRALAGQPLPDAHPCQLINCPRGAQLQAALEETIAVLEETKGAFKSKTLGDLRHKLELLLKHV</sequence>
<dbReference type="Proteomes" id="UP000076404">
    <property type="component" value="Chromosome"/>
</dbReference>
<dbReference type="KEGG" id="gph:GEMMAAP_19765"/>
<dbReference type="InterPro" id="IPR001789">
    <property type="entry name" value="Sig_transdc_resp-reg_receiver"/>
</dbReference>
<keyword evidence="2" id="KW-0902">Two-component regulatory system</keyword>
<feature type="domain" description="Response regulatory" evidence="7">
    <location>
        <begin position="5"/>
        <end position="119"/>
    </location>
</feature>
<evidence type="ECO:0000256" key="5">
    <source>
        <dbReference type="ARBA" id="ARBA00023163"/>
    </source>
</evidence>
<dbReference type="PANTHER" id="PTHR48111:SF1">
    <property type="entry name" value="TWO-COMPONENT RESPONSE REGULATOR ORR33"/>
    <property type="match status" value="1"/>
</dbReference>
<dbReference type="CDD" id="cd00156">
    <property type="entry name" value="REC"/>
    <property type="match status" value="1"/>
</dbReference>
<dbReference type="InterPro" id="IPR011006">
    <property type="entry name" value="CheY-like_superfamily"/>
</dbReference>
<dbReference type="Gene3D" id="3.40.50.2300">
    <property type="match status" value="1"/>
</dbReference>
<dbReference type="GO" id="GO:0005829">
    <property type="term" value="C:cytosol"/>
    <property type="evidence" value="ECO:0007669"/>
    <property type="project" value="TreeGrafter"/>
</dbReference>
<accession>A0A143BP98</accession>
<feature type="modified residue" description="4-aspartylphosphate" evidence="6">
    <location>
        <position position="54"/>
    </location>
</feature>
<organism evidence="8 9">
    <name type="scientific">Gemmatimonas phototrophica</name>
    <dbReference type="NCBI Taxonomy" id="1379270"/>
    <lineage>
        <taxon>Bacteria</taxon>
        <taxon>Pseudomonadati</taxon>
        <taxon>Gemmatimonadota</taxon>
        <taxon>Gemmatimonadia</taxon>
        <taxon>Gemmatimonadales</taxon>
        <taxon>Gemmatimonadaceae</taxon>
        <taxon>Gemmatimonas</taxon>
    </lineage>
</organism>
<dbReference type="SMART" id="SM00448">
    <property type="entry name" value="REC"/>
    <property type="match status" value="1"/>
</dbReference>
<dbReference type="STRING" id="1379270.GEMMAAP_19765"/>
<dbReference type="GO" id="GO:0006355">
    <property type="term" value="P:regulation of DNA-templated transcription"/>
    <property type="evidence" value="ECO:0007669"/>
    <property type="project" value="TreeGrafter"/>
</dbReference>
<evidence type="ECO:0000256" key="1">
    <source>
        <dbReference type="ARBA" id="ARBA00022553"/>
    </source>
</evidence>
<evidence type="ECO:0000256" key="6">
    <source>
        <dbReference type="PROSITE-ProRule" id="PRU00169"/>
    </source>
</evidence>
<dbReference type="PANTHER" id="PTHR48111">
    <property type="entry name" value="REGULATOR OF RPOS"/>
    <property type="match status" value="1"/>
</dbReference>
<gene>
    <name evidence="8" type="ORF">GEMMAAP_19765</name>
</gene>
<dbReference type="GO" id="GO:0000976">
    <property type="term" value="F:transcription cis-regulatory region binding"/>
    <property type="evidence" value="ECO:0007669"/>
    <property type="project" value="TreeGrafter"/>
</dbReference>
<dbReference type="GO" id="GO:0000156">
    <property type="term" value="F:phosphorelay response regulator activity"/>
    <property type="evidence" value="ECO:0007669"/>
    <property type="project" value="TreeGrafter"/>
</dbReference>
<keyword evidence="1 6" id="KW-0597">Phosphoprotein</keyword>
<dbReference type="SUPFAM" id="SSF52172">
    <property type="entry name" value="CheY-like"/>
    <property type="match status" value="1"/>
</dbReference>
<evidence type="ECO:0000313" key="9">
    <source>
        <dbReference type="Proteomes" id="UP000076404"/>
    </source>
</evidence>
<proteinExistence type="predicted"/>